<dbReference type="KEGG" id="cphy:B5808_20125"/>
<proteinExistence type="inferred from homology"/>
<dbReference type="FunFam" id="3.40.605.10:FF:000007">
    <property type="entry name" value="NAD/NADP-dependent betaine aldehyde dehydrogenase"/>
    <property type="match status" value="1"/>
</dbReference>
<accession>A0A1X9LTE5</accession>
<comment type="similarity">
    <text evidence="1">Belongs to the aldehyde dehydrogenase family.</text>
</comment>
<evidence type="ECO:0000313" key="3">
    <source>
        <dbReference type="EMBL" id="ARJ07682.1"/>
    </source>
</evidence>
<protein>
    <submittedName>
        <fullName evidence="3">Succinate-semialdehyde dehydrogenase (NADP(+))</fullName>
    </submittedName>
</protein>
<evidence type="ECO:0000256" key="1">
    <source>
        <dbReference type="ARBA" id="ARBA00009986"/>
    </source>
</evidence>
<dbReference type="SUPFAM" id="SSF53720">
    <property type="entry name" value="ALDH-like"/>
    <property type="match status" value="1"/>
</dbReference>
<dbReference type="GO" id="GO:0004777">
    <property type="term" value="F:succinate-semialdehyde dehydrogenase (NAD+) activity"/>
    <property type="evidence" value="ECO:0007669"/>
    <property type="project" value="TreeGrafter"/>
</dbReference>
<dbReference type="FunFam" id="3.40.309.10:FF:000004">
    <property type="entry name" value="Succinate-semialdehyde dehydrogenase I"/>
    <property type="match status" value="1"/>
</dbReference>
<dbReference type="Gene3D" id="3.40.605.10">
    <property type="entry name" value="Aldehyde Dehydrogenase, Chain A, domain 1"/>
    <property type="match status" value="1"/>
</dbReference>
<organism evidence="3 4">
    <name type="scientific">Cnuibacter physcomitrellae</name>
    <dbReference type="NCBI Taxonomy" id="1619308"/>
    <lineage>
        <taxon>Bacteria</taxon>
        <taxon>Bacillati</taxon>
        <taxon>Actinomycetota</taxon>
        <taxon>Actinomycetes</taxon>
        <taxon>Micrococcales</taxon>
        <taxon>Microbacteriaceae</taxon>
        <taxon>Cnuibacter</taxon>
    </lineage>
</organism>
<evidence type="ECO:0000256" key="2">
    <source>
        <dbReference type="ARBA" id="ARBA00023002"/>
    </source>
</evidence>
<keyword evidence="3" id="KW-0614">Plasmid</keyword>
<dbReference type="RefSeq" id="WP_085021817.1">
    <property type="nucleotide sequence ID" value="NZ_BMHD01000003.1"/>
</dbReference>
<geneLocation type="plasmid" evidence="3">
    <name>unnamed1</name>
</geneLocation>
<reference evidence="3 4" key="1">
    <citation type="submission" date="2017-04" db="EMBL/GenBank/DDBJ databases">
        <authorList>
            <person name="Afonso C.L."/>
            <person name="Miller P.J."/>
            <person name="Scott M.A."/>
            <person name="Spackman E."/>
            <person name="Goraichik I."/>
            <person name="Dimitrov K.M."/>
            <person name="Suarez D.L."/>
            <person name="Swayne D.E."/>
        </authorList>
    </citation>
    <scope>NUCLEOTIDE SEQUENCE [LARGE SCALE GENOMIC DNA]</scope>
    <source>
        <strain evidence="4">XA(T)</strain>
        <plasmid evidence="4">Plasmid unnamed1</plasmid>
    </source>
</reference>
<sequence>MTDYLDRLFIDGEWQQSSSGETFPVVNPADGSELIRIADGDAEDMTRAIDGAEAAQADWAARPALERSQILRRAAEIARADIDRLAAVMTAEHGKPLAQSVGELDYGLGFIEWFAEEARRAYGTTIPSTSRDKRILAIPQAAGVSVAITPWNFPSLQILRKLGAALAAGCSMVVKPAALTPLSALEIGRFFSEAGLPAGVLQIVPSSRASRVSPTIMADGRVRVLSFTGSTEVGKILMREGATTMKRLSLELGGHAPFIVFDDADVDLALDQLIAVKMRNMGQTCVSANRVFVQRSIAPDFTRRLVERLSAMRIGFGSEEGVEVGPLIEASAVEKVESHVADAVASGATVLTGGKRPEAEELGRGHFYEPTVLAGATDDMLIARDETFGPVAPIFEFDTEEEVVRRANNSPYGLAAYFFTRDVNRVVRVSEALEYGTVGANDGTISAVQAPFGGVKESGIGREGGHWGVEEYMDVKYISLAGLSRP</sequence>
<dbReference type="Pfam" id="PF00171">
    <property type="entry name" value="Aldedh"/>
    <property type="match status" value="1"/>
</dbReference>
<dbReference type="InterPro" id="IPR050740">
    <property type="entry name" value="Aldehyde_DH_Superfamily"/>
</dbReference>
<dbReference type="Proteomes" id="UP000192775">
    <property type="component" value="Plasmid unnamed1"/>
</dbReference>
<gene>
    <name evidence="3" type="primary">gabD</name>
    <name evidence="3" type="ORF">B5808_20125</name>
</gene>
<dbReference type="AlphaFoldDB" id="A0A1X9LTE5"/>
<name>A0A1X9LTE5_9MICO</name>
<dbReference type="InterPro" id="IPR015590">
    <property type="entry name" value="Aldehyde_DH_dom"/>
</dbReference>
<dbReference type="InterPro" id="IPR016161">
    <property type="entry name" value="Ald_DH/histidinol_DH"/>
</dbReference>
<dbReference type="CDD" id="cd07103">
    <property type="entry name" value="ALDH_F5_SSADH_GabD"/>
    <property type="match status" value="1"/>
</dbReference>
<dbReference type="EMBL" id="CP020716">
    <property type="protein sequence ID" value="ARJ07682.1"/>
    <property type="molecule type" value="Genomic_DNA"/>
</dbReference>
<keyword evidence="2" id="KW-0560">Oxidoreductase</keyword>
<dbReference type="InterPro" id="IPR016163">
    <property type="entry name" value="Ald_DH_C"/>
</dbReference>
<evidence type="ECO:0000313" key="4">
    <source>
        <dbReference type="Proteomes" id="UP000192775"/>
    </source>
</evidence>
<dbReference type="PANTHER" id="PTHR43353">
    <property type="entry name" value="SUCCINATE-SEMIALDEHYDE DEHYDROGENASE, MITOCHONDRIAL"/>
    <property type="match status" value="1"/>
</dbReference>
<dbReference type="PANTHER" id="PTHR43353:SF5">
    <property type="entry name" value="SUCCINATE-SEMIALDEHYDE DEHYDROGENASE, MITOCHONDRIAL"/>
    <property type="match status" value="1"/>
</dbReference>
<dbReference type="Gene3D" id="3.40.309.10">
    <property type="entry name" value="Aldehyde Dehydrogenase, Chain A, domain 2"/>
    <property type="match status" value="1"/>
</dbReference>
<dbReference type="GO" id="GO:0009450">
    <property type="term" value="P:gamma-aminobutyric acid catabolic process"/>
    <property type="evidence" value="ECO:0007669"/>
    <property type="project" value="TreeGrafter"/>
</dbReference>
<keyword evidence="4" id="KW-1185">Reference proteome</keyword>
<dbReference type="InterPro" id="IPR016162">
    <property type="entry name" value="Ald_DH_N"/>
</dbReference>